<keyword evidence="3 6" id="KW-0812">Transmembrane</keyword>
<keyword evidence="4 6" id="KW-1133">Transmembrane helix</keyword>
<accession>A0A1A6AY16</accession>
<dbReference type="InterPro" id="IPR050739">
    <property type="entry name" value="MFP"/>
</dbReference>
<dbReference type="Pfam" id="PF25917">
    <property type="entry name" value="BSH_RND"/>
    <property type="match status" value="1"/>
</dbReference>
<evidence type="ECO:0000259" key="8">
    <source>
        <dbReference type="Pfam" id="PF25990"/>
    </source>
</evidence>
<comment type="caution">
    <text evidence="9">The sequence shown here is derived from an EMBL/GenBank/DDBJ whole genome shotgun (WGS) entry which is preliminary data.</text>
</comment>
<evidence type="ECO:0000256" key="1">
    <source>
        <dbReference type="ARBA" id="ARBA00004167"/>
    </source>
</evidence>
<evidence type="ECO:0000256" key="4">
    <source>
        <dbReference type="ARBA" id="ARBA00022989"/>
    </source>
</evidence>
<keyword evidence="10" id="KW-1185">Reference proteome</keyword>
<dbReference type="PATRIC" id="fig|1353534.3.peg.1305"/>
<evidence type="ECO:0000256" key="3">
    <source>
        <dbReference type="ARBA" id="ARBA00022692"/>
    </source>
</evidence>
<comment type="similarity">
    <text evidence="2">Belongs to the membrane fusion protein (MFP) (TC 8.A.1) family.</text>
</comment>
<dbReference type="Pfam" id="PF25990">
    <property type="entry name" value="Beta-barrel_YknX"/>
    <property type="match status" value="1"/>
</dbReference>
<feature type="domain" description="Multidrug resistance protein MdtA-like barrel-sandwich hybrid" evidence="7">
    <location>
        <begin position="47"/>
        <end position="120"/>
    </location>
</feature>
<sequence length="216" mass="23565">MKNRKVLIGIVLLLMMIAIGGIVTYYVYNNMYYVSTDDSTIQGDLIKATPQISGKLVEINIDDGDYVQKNQIIARQDMGNLPDTSLDSSIIRAPISGIVLKKSGTVGEVLSQGQQIAIMVNPSNLYVNANIEETKARKIKPGQVVDITVDEYGDKQFKGKVKSIGKYANSDLALIPTSTSGTFTKVVQKIPVKISFETTNCELLPGTNAIVKIHIK</sequence>
<reference evidence="9 10" key="1">
    <citation type="journal article" date="2012" name="Front. Microbiol.">
        <title>Draft Genome Sequence of the Virulent Strain 01-B526 of the Fish Pathogen Aeromonas salmonicida.</title>
        <authorList>
            <person name="Charette S.J."/>
            <person name="Brochu F."/>
            <person name="Boyle B."/>
            <person name="Filion G."/>
            <person name="Tanaka K.H."/>
            <person name="Derome N."/>
        </authorList>
    </citation>
    <scope>NUCLEOTIDE SEQUENCE [LARGE SCALE GENOMIC DNA]</scope>
    <source>
        <strain evidence="9 10">P11</strain>
    </source>
</reference>
<protein>
    <submittedName>
        <fullName evidence="9">Putative multidrug resistance protein EmrK</fullName>
    </submittedName>
</protein>
<feature type="transmembrane region" description="Helical" evidence="6">
    <location>
        <begin position="7"/>
        <end position="28"/>
    </location>
</feature>
<dbReference type="Gene3D" id="2.40.50.100">
    <property type="match status" value="1"/>
</dbReference>
<name>A0A1A6AY16_9CLOT</name>
<dbReference type="Gene3D" id="2.40.30.170">
    <property type="match status" value="1"/>
</dbReference>
<proteinExistence type="inferred from homology"/>
<dbReference type="SUPFAM" id="SSF111369">
    <property type="entry name" value="HlyD-like secretion proteins"/>
    <property type="match status" value="1"/>
</dbReference>
<keyword evidence="5 6" id="KW-0472">Membrane</keyword>
<dbReference type="GO" id="GO:0016020">
    <property type="term" value="C:membrane"/>
    <property type="evidence" value="ECO:0007669"/>
    <property type="project" value="UniProtKB-SubCell"/>
</dbReference>
<dbReference type="Proteomes" id="UP000093954">
    <property type="component" value="Unassembled WGS sequence"/>
</dbReference>
<dbReference type="PANTHER" id="PTHR30386:SF26">
    <property type="entry name" value="TRANSPORT PROTEIN COMB"/>
    <property type="match status" value="1"/>
</dbReference>
<evidence type="ECO:0000256" key="2">
    <source>
        <dbReference type="ARBA" id="ARBA00009477"/>
    </source>
</evidence>
<dbReference type="AlphaFoldDB" id="A0A1A6AY16"/>
<dbReference type="PANTHER" id="PTHR30386">
    <property type="entry name" value="MEMBRANE FUSION SUBUNIT OF EMRAB-TOLC MULTIDRUG EFFLUX PUMP"/>
    <property type="match status" value="1"/>
</dbReference>
<feature type="domain" description="YknX-like beta-barrel" evidence="8">
    <location>
        <begin position="126"/>
        <end position="213"/>
    </location>
</feature>
<dbReference type="EMBL" id="LROS01000011">
    <property type="protein sequence ID" value="OBR94947.1"/>
    <property type="molecule type" value="Genomic_DNA"/>
</dbReference>
<evidence type="ECO:0000313" key="9">
    <source>
        <dbReference type="EMBL" id="OBR94947.1"/>
    </source>
</evidence>
<comment type="subcellular location">
    <subcellularLocation>
        <location evidence="1">Membrane</location>
        <topology evidence="1">Single-pass membrane protein</topology>
    </subcellularLocation>
</comment>
<dbReference type="InterPro" id="IPR058636">
    <property type="entry name" value="Beta-barrel_YknX"/>
</dbReference>
<evidence type="ECO:0000313" key="10">
    <source>
        <dbReference type="Proteomes" id="UP000093954"/>
    </source>
</evidence>
<evidence type="ECO:0000259" key="7">
    <source>
        <dbReference type="Pfam" id="PF25917"/>
    </source>
</evidence>
<organism evidence="9 10">
    <name type="scientific">Clostridium ragsdalei P11</name>
    <dbReference type="NCBI Taxonomy" id="1353534"/>
    <lineage>
        <taxon>Bacteria</taxon>
        <taxon>Bacillati</taxon>
        <taxon>Bacillota</taxon>
        <taxon>Clostridia</taxon>
        <taxon>Eubacteriales</taxon>
        <taxon>Clostridiaceae</taxon>
        <taxon>Clostridium</taxon>
    </lineage>
</organism>
<gene>
    <name evidence="9" type="primary">emrK_3</name>
    <name evidence="9" type="ORF">CLRAG_12850</name>
</gene>
<dbReference type="InterPro" id="IPR058625">
    <property type="entry name" value="MdtA-like_BSH"/>
</dbReference>
<evidence type="ECO:0000256" key="6">
    <source>
        <dbReference type="SAM" id="Phobius"/>
    </source>
</evidence>
<evidence type="ECO:0000256" key="5">
    <source>
        <dbReference type="ARBA" id="ARBA00023136"/>
    </source>
</evidence>